<protein>
    <recommendedName>
        <fullName evidence="5">Lytic transglycosylase domain-containing protein</fullName>
    </recommendedName>
</protein>
<dbReference type="EMBL" id="JADJIB010000001">
    <property type="protein sequence ID" value="MBK7271814.1"/>
    <property type="molecule type" value="Genomic_DNA"/>
</dbReference>
<proteinExistence type="predicted"/>
<name>A0A935IGU6_9MICO</name>
<sequence length="216" mass="22509">MATAAVGGYLTAGGAADTNGVTLADPAFASANAAASLSRTLADAPVALTAFDATAADAEIAQANRERVSRVVSVTTANEIAAQAAAAEAARLDVERQAAAERATRDAQRASILANAQRDPKAVAAVLVADRGWSTAQFGCLVKLWTKESNWRWNADNPTSSAYGIPQSLPGSKMASAGADWRTNPVTQIKWGLGYIASRYGSPCSAWSHSVNHNWY</sequence>
<organism evidence="2 4">
    <name type="scientific">Candidatus Phosphoribacter hodrii</name>
    <dbReference type="NCBI Taxonomy" id="2953743"/>
    <lineage>
        <taxon>Bacteria</taxon>
        <taxon>Bacillati</taxon>
        <taxon>Actinomycetota</taxon>
        <taxon>Actinomycetes</taxon>
        <taxon>Micrococcales</taxon>
        <taxon>Dermatophilaceae</taxon>
        <taxon>Candidatus Phosphoribacter</taxon>
    </lineage>
</organism>
<dbReference type="AlphaFoldDB" id="A0A935IGU6"/>
<dbReference type="Proteomes" id="UP000726105">
    <property type="component" value="Unassembled WGS sequence"/>
</dbReference>
<dbReference type="Gene3D" id="1.10.530.10">
    <property type="match status" value="1"/>
</dbReference>
<evidence type="ECO:0008006" key="5">
    <source>
        <dbReference type="Google" id="ProtNLM"/>
    </source>
</evidence>
<dbReference type="InterPro" id="IPR023346">
    <property type="entry name" value="Lysozyme-like_dom_sf"/>
</dbReference>
<reference evidence="3 4" key="1">
    <citation type="submission" date="2020-10" db="EMBL/GenBank/DDBJ databases">
        <title>Connecting structure to function with the recovery of over 1000 high-quality activated sludge metagenome-assembled genomes encoding full-length rRNA genes using long-read sequencing.</title>
        <authorList>
            <person name="Singleton C.M."/>
            <person name="Petriglieri F."/>
            <person name="Kristensen J.M."/>
            <person name="Kirkegaard R.H."/>
            <person name="Michaelsen T.Y."/>
            <person name="Andersen M.H."/>
            <person name="Karst S.M."/>
            <person name="Dueholm M.S."/>
            <person name="Nielsen P.H."/>
            <person name="Albertsen M."/>
        </authorList>
    </citation>
    <scope>NUCLEOTIDE SEQUENCE [LARGE SCALE GENOMIC DNA]</scope>
    <source>
        <strain evidence="1">AalE_18-Q3-R2-46_BAT3C.188</strain>
        <strain evidence="2">Ega_18-Q3-R5-49_MAXAC.001</strain>
    </source>
</reference>
<dbReference type="SUPFAM" id="SSF53955">
    <property type="entry name" value="Lysozyme-like"/>
    <property type="match status" value="1"/>
</dbReference>
<gene>
    <name evidence="1" type="ORF">IPF40_08520</name>
    <name evidence="2" type="ORF">IPI13_01120</name>
</gene>
<evidence type="ECO:0000313" key="4">
    <source>
        <dbReference type="Proteomes" id="UP000726105"/>
    </source>
</evidence>
<dbReference type="Proteomes" id="UP000718281">
    <property type="component" value="Unassembled WGS sequence"/>
</dbReference>
<evidence type="ECO:0000313" key="2">
    <source>
        <dbReference type="EMBL" id="MBK7271814.1"/>
    </source>
</evidence>
<accession>A0A935IGU6</accession>
<evidence type="ECO:0000313" key="3">
    <source>
        <dbReference type="Proteomes" id="UP000718281"/>
    </source>
</evidence>
<evidence type="ECO:0000313" key="1">
    <source>
        <dbReference type="EMBL" id="MBK6301084.1"/>
    </source>
</evidence>
<comment type="caution">
    <text evidence="2">The sequence shown here is derived from an EMBL/GenBank/DDBJ whole genome shotgun (WGS) entry which is preliminary data.</text>
</comment>
<dbReference type="EMBL" id="JADIXZ010000004">
    <property type="protein sequence ID" value="MBK6301084.1"/>
    <property type="molecule type" value="Genomic_DNA"/>
</dbReference>